<dbReference type="AlphaFoldDB" id="A0A9W6HQB8"/>
<reference evidence="1" key="1">
    <citation type="journal article" date="2014" name="Int. J. Syst. Evol. Microbiol.">
        <title>Complete genome sequence of Corynebacterium casei LMG S-19264T (=DSM 44701T), isolated from a smear-ripened cheese.</title>
        <authorList>
            <consortium name="US DOE Joint Genome Institute (JGI-PGF)"/>
            <person name="Walter F."/>
            <person name="Albersmeier A."/>
            <person name="Kalinowski J."/>
            <person name="Ruckert C."/>
        </authorList>
    </citation>
    <scope>NUCLEOTIDE SEQUENCE</scope>
    <source>
        <strain evidence="1">VKM Ac-1958</strain>
    </source>
</reference>
<protein>
    <submittedName>
        <fullName evidence="1">Uncharacterized protein</fullName>
    </submittedName>
</protein>
<reference evidence="1" key="2">
    <citation type="submission" date="2023-01" db="EMBL/GenBank/DDBJ databases">
        <authorList>
            <person name="Sun Q."/>
            <person name="Evtushenko L."/>
        </authorList>
    </citation>
    <scope>NUCLEOTIDE SEQUENCE</scope>
    <source>
        <strain evidence="1">VKM Ac-1958</strain>
    </source>
</reference>
<evidence type="ECO:0000313" key="2">
    <source>
        <dbReference type="Proteomes" id="UP001142325"/>
    </source>
</evidence>
<evidence type="ECO:0000313" key="1">
    <source>
        <dbReference type="EMBL" id="GLK00437.1"/>
    </source>
</evidence>
<organism evidence="1 2">
    <name type="scientific">Microbacterium keratanolyticum</name>
    <dbReference type="NCBI Taxonomy" id="67574"/>
    <lineage>
        <taxon>Bacteria</taxon>
        <taxon>Bacillati</taxon>
        <taxon>Actinomycetota</taxon>
        <taxon>Actinomycetes</taxon>
        <taxon>Micrococcales</taxon>
        <taxon>Microbacteriaceae</taxon>
        <taxon>Microbacterium</taxon>
    </lineage>
</organism>
<dbReference type="EMBL" id="BSET01000001">
    <property type="protein sequence ID" value="GLK00437.1"/>
    <property type="molecule type" value="Genomic_DNA"/>
</dbReference>
<proteinExistence type="predicted"/>
<gene>
    <name evidence="1" type="ORF">GCM10017596_01520</name>
</gene>
<accession>A0A9W6HQB8</accession>
<comment type="caution">
    <text evidence="1">The sequence shown here is derived from an EMBL/GenBank/DDBJ whole genome shotgun (WGS) entry which is preliminary data.</text>
</comment>
<dbReference type="Proteomes" id="UP001142325">
    <property type="component" value="Unassembled WGS sequence"/>
</dbReference>
<keyword evidence="2" id="KW-1185">Reference proteome</keyword>
<sequence length="289" mass="29685">MKPWRVLAIGTVAVAITAGAVVARSSDLSAQREQLAAQIVRVDKLADAAERRGLWLHAQVESAEKAATVVSELASLRPSFDAAVASASEALTAAAGKVDADAARAAIRAVQAAVLAERETPATVVAATATVSAIASAVTGEAAAYDAAVREVASGGGESSPAGASGFDRVRQALDRVGGGGVPLYESGDCAGGNSPACASSEGYIKYRADLTDWDENRLLWAMAHELAHIHQFRVWGDLNASNAYVQYFGADPEFLANCMAAVRGYPGSVGCDPGQQEWAAGIWVGVVG</sequence>
<name>A0A9W6HQB8_9MICO</name>
<dbReference type="RefSeq" id="WP_271171447.1">
    <property type="nucleotide sequence ID" value="NZ_BAAAUM010000001.1"/>
</dbReference>